<proteinExistence type="predicted"/>
<reference evidence="1" key="1">
    <citation type="submission" date="2018-02" db="EMBL/GenBank/DDBJ databases">
        <title>Rhizophora mucronata_Transcriptome.</title>
        <authorList>
            <person name="Meera S.P."/>
            <person name="Sreeshan A."/>
            <person name="Augustine A."/>
        </authorList>
    </citation>
    <scope>NUCLEOTIDE SEQUENCE</scope>
    <source>
        <tissue evidence="1">Leaf</tissue>
    </source>
</reference>
<organism evidence="1">
    <name type="scientific">Rhizophora mucronata</name>
    <name type="common">Asiatic mangrove</name>
    <dbReference type="NCBI Taxonomy" id="61149"/>
    <lineage>
        <taxon>Eukaryota</taxon>
        <taxon>Viridiplantae</taxon>
        <taxon>Streptophyta</taxon>
        <taxon>Embryophyta</taxon>
        <taxon>Tracheophyta</taxon>
        <taxon>Spermatophyta</taxon>
        <taxon>Magnoliopsida</taxon>
        <taxon>eudicotyledons</taxon>
        <taxon>Gunneridae</taxon>
        <taxon>Pentapetalae</taxon>
        <taxon>rosids</taxon>
        <taxon>fabids</taxon>
        <taxon>Malpighiales</taxon>
        <taxon>Rhizophoraceae</taxon>
        <taxon>Rhizophora</taxon>
    </lineage>
</organism>
<dbReference type="AlphaFoldDB" id="A0A2P2J6D1"/>
<evidence type="ECO:0000313" key="1">
    <source>
        <dbReference type="EMBL" id="MBW89032.1"/>
    </source>
</evidence>
<sequence length="124" mass="13868">MGWRGFLRLQCVIHPISGKLWSSEDNLLMQVEVVLLASQSKGKHEDFGNFVVSFQTLFNLGSNSRFPSDIDMYTLTTRESTLVSILARGMAACKLALPCCHHVMCPNQDSFLVFKFSPGLLANR</sequence>
<dbReference type="EMBL" id="GGEC01008549">
    <property type="protein sequence ID" value="MBW89032.1"/>
    <property type="molecule type" value="Transcribed_RNA"/>
</dbReference>
<dbReference type="EMBL" id="GGEC01008550">
    <property type="protein sequence ID" value="MBW89033.1"/>
    <property type="molecule type" value="Transcribed_RNA"/>
</dbReference>
<protein>
    <submittedName>
        <fullName evidence="1">Uncharacterized protein</fullName>
    </submittedName>
</protein>
<accession>A0A2P2J6D1</accession>
<name>A0A2P2J6D1_RHIMU</name>